<organism evidence="1">
    <name type="scientific">Arion vulgaris</name>
    <dbReference type="NCBI Taxonomy" id="1028688"/>
    <lineage>
        <taxon>Eukaryota</taxon>
        <taxon>Metazoa</taxon>
        <taxon>Spiralia</taxon>
        <taxon>Lophotrochozoa</taxon>
        <taxon>Mollusca</taxon>
        <taxon>Gastropoda</taxon>
        <taxon>Heterobranchia</taxon>
        <taxon>Euthyneura</taxon>
        <taxon>Panpulmonata</taxon>
        <taxon>Eupulmonata</taxon>
        <taxon>Stylommatophora</taxon>
        <taxon>Helicina</taxon>
        <taxon>Arionoidea</taxon>
        <taxon>Arionidae</taxon>
        <taxon>Arion</taxon>
    </lineage>
</organism>
<gene>
    <name evidence="1" type="primary">ORF188620</name>
</gene>
<sequence length="88" mass="10142">MDYPESMVDSTVLVSVLPRHGTLDVYEIWCQALNDYERGTLSVLTRGEKQCGIFGLFSCFYKLKQRLLFSVDSLCKSLEQRERGKVNE</sequence>
<accession>A0A0B7BJN1</accession>
<name>A0A0B7BJN1_9EUPU</name>
<proteinExistence type="predicted"/>
<dbReference type="EMBL" id="HACG01045631">
    <property type="protein sequence ID" value="CEK92496.1"/>
    <property type="molecule type" value="Transcribed_RNA"/>
</dbReference>
<evidence type="ECO:0000313" key="1">
    <source>
        <dbReference type="EMBL" id="CEK92496.1"/>
    </source>
</evidence>
<protein>
    <submittedName>
        <fullName evidence="1">Uncharacterized protein</fullName>
    </submittedName>
</protein>
<dbReference type="AlphaFoldDB" id="A0A0B7BJN1"/>
<reference evidence="1" key="1">
    <citation type="submission" date="2014-12" db="EMBL/GenBank/DDBJ databases">
        <title>Insight into the proteome of Arion vulgaris.</title>
        <authorList>
            <person name="Aradska J."/>
            <person name="Bulat T."/>
            <person name="Smidak R."/>
            <person name="Sarate P."/>
            <person name="Gangsoo J."/>
            <person name="Sialana F."/>
            <person name="Bilban M."/>
            <person name="Lubec G."/>
        </authorList>
    </citation>
    <scope>NUCLEOTIDE SEQUENCE</scope>
    <source>
        <tissue evidence="1">Skin</tissue>
    </source>
</reference>